<evidence type="ECO:0000256" key="7">
    <source>
        <dbReference type="ARBA" id="ARBA00023237"/>
    </source>
</evidence>
<keyword evidence="3" id="KW-0813">Transport</keyword>
<keyword evidence="6" id="KW-0472">Membrane</keyword>
<dbReference type="GO" id="GO:0009279">
    <property type="term" value="C:cell outer membrane"/>
    <property type="evidence" value="ECO:0007669"/>
    <property type="project" value="UniProtKB-SubCell"/>
</dbReference>
<name>A0A841MJI4_9BACT</name>
<evidence type="ECO:0000256" key="6">
    <source>
        <dbReference type="ARBA" id="ARBA00023136"/>
    </source>
</evidence>
<dbReference type="Pfam" id="PF02321">
    <property type="entry name" value="OEP"/>
    <property type="match status" value="2"/>
</dbReference>
<dbReference type="InterPro" id="IPR051906">
    <property type="entry name" value="TolC-like"/>
</dbReference>
<keyword evidence="7" id="KW-0998">Cell outer membrane</keyword>
<evidence type="ECO:0000256" key="3">
    <source>
        <dbReference type="ARBA" id="ARBA00022448"/>
    </source>
</evidence>
<dbReference type="Gene3D" id="1.20.1600.10">
    <property type="entry name" value="Outer membrane efflux proteins (OEP)"/>
    <property type="match status" value="1"/>
</dbReference>
<evidence type="ECO:0000256" key="2">
    <source>
        <dbReference type="ARBA" id="ARBA00007613"/>
    </source>
</evidence>
<keyword evidence="5" id="KW-0812">Transmembrane</keyword>
<protein>
    <submittedName>
        <fullName evidence="9">Outer membrane protein</fullName>
    </submittedName>
</protein>
<accession>A0A841MJI4</accession>
<evidence type="ECO:0000313" key="10">
    <source>
        <dbReference type="Proteomes" id="UP000588604"/>
    </source>
</evidence>
<evidence type="ECO:0000256" key="1">
    <source>
        <dbReference type="ARBA" id="ARBA00004442"/>
    </source>
</evidence>
<evidence type="ECO:0000256" key="5">
    <source>
        <dbReference type="ARBA" id="ARBA00022692"/>
    </source>
</evidence>
<dbReference type="AlphaFoldDB" id="A0A841MJI4"/>
<dbReference type="GO" id="GO:0015562">
    <property type="term" value="F:efflux transmembrane transporter activity"/>
    <property type="evidence" value="ECO:0007669"/>
    <property type="project" value="InterPro"/>
</dbReference>
<comment type="similarity">
    <text evidence="2">Belongs to the outer membrane factor (OMF) (TC 1.B.17) family.</text>
</comment>
<feature type="signal peptide" evidence="8">
    <location>
        <begin position="1"/>
        <end position="25"/>
    </location>
</feature>
<keyword evidence="4" id="KW-1134">Transmembrane beta strand</keyword>
<dbReference type="EMBL" id="JACIJO010000003">
    <property type="protein sequence ID" value="MBB6327560.1"/>
    <property type="molecule type" value="Genomic_DNA"/>
</dbReference>
<gene>
    <name evidence="9" type="ORF">FHS59_003203</name>
</gene>
<dbReference type="GO" id="GO:1990281">
    <property type="term" value="C:efflux pump complex"/>
    <property type="evidence" value="ECO:0007669"/>
    <property type="project" value="TreeGrafter"/>
</dbReference>
<dbReference type="GO" id="GO:0015288">
    <property type="term" value="F:porin activity"/>
    <property type="evidence" value="ECO:0007669"/>
    <property type="project" value="TreeGrafter"/>
</dbReference>
<proteinExistence type="inferred from homology"/>
<comment type="subcellular location">
    <subcellularLocation>
        <location evidence="1">Cell outer membrane</location>
    </subcellularLocation>
</comment>
<comment type="caution">
    <text evidence="9">The sequence shown here is derived from an EMBL/GenBank/DDBJ whole genome shotgun (WGS) entry which is preliminary data.</text>
</comment>
<dbReference type="PANTHER" id="PTHR30026">
    <property type="entry name" value="OUTER MEMBRANE PROTEIN TOLC"/>
    <property type="match status" value="1"/>
</dbReference>
<dbReference type="PANTHER" id="PTHR30026:SF20">
    <property type="entry name" value="OUTER MEMBRANE PROTEIN TOLC"/>
    <property type="match status" value="1"/>
</dbReference>
<evidence type="ECO:0000256" key="8">
    <source>
        <dbReference type="SAM" id="SignalP"/>
    </source>
</evidence>
<feature type="chain" id="PRO_5032616707" evidence="8">
    <location>
        <begin position="26"/>
        <end position="449"/>
    </location>
</feature>
<dbReference type="InterPro" id="IPR003423">
    <property type="entry name" value="OMP_efflux"/>
</dbReference>
<dbReference type="SUPFAM" id="SSF56954">
    <property type="entry name" value="Outer membrane efflux proteins (OEP)"/>
    <property type="match status" value="1"/>
</dbReference>
<keyword evidence="10" id="KW-1185">Reference proteome</keyword>
<organism evidence="9 10">
    <name type="scientific">Algoriphagus iocasae</name>
    <dbReference type="NCBI Taxonomy" id="1836499"/>
    <lineage>
        <taxon>Bacteria</taxon>
        <taxon>Pseudomonadati</taxon>
        <taxon>Bacteroidota</taxon>
        <taxon>Cytophagia</taxon>
        <taxon>Cytophagales</taxon>
        <taxon>Cyclobacteriaceae</taxon>
        <taxon>Algoriphagus</taxon>
    </lineage>
</organism>
<reference evidence="9 10" key="1">
    <citation type="submission" date="2020-08" db="EMBL/GenBank/DDBJ databases">
        <title>Genomic Encyclopedia of Type Strains, Phase IV (KMG-IV): sequencing the most valuable type-strain genomes for metagenomic binning, comparative biology and taxonomic classification.</title>
        <authorList>
            <person name="Goeker M."/>
        </authorList>
    </citation>
    <scope>NUCLEOTIDE SEQUENCE [LARGE SCALE GENOMIC DNA]</scope>
    <source>
        <strain evidence="9 10">DSM 102044</strain>
    </source>
</reference>
<evidence type="ECO:0000256" key="4">
    <source>
        <dbReference type="ARBA" id="ARBA00022452"/>
    </source>
</evidence>
<dbReference type="RefSeq" id="WP_246388490.1">
    <property type="nucleotide sequence ID" value="NZ_JACIJO010000003.1"/>
</dbReference>
<dbReference type="Proteomes" id="UP000588604">
    <property type="component" value="Unassembled WGS sequence"/>
</dbReference>
<keyword evidence="8" id="KW-0732">Signal</keyword>
<sequence>MKLLPMYKKVLSAGVFLLSLGTVQAQDTLKLDFQGAVEIALSKNLDYQMQSNQMEVLKREKQSALASHFPSANINTSFQQQRGQQFQQIEGEIVVTNVTNEIVSTGLGLNMPVFNAGRRILDTQSSRLNYLAGEKGLERAAQQVIFDVSRRYLQVLLDGELLRIALENLENQKQQLEQITGFVDAGLRTVSDQYNQESEVARLESVAINAQVTLENDLWDLSEYLQLEPTVIPELTPVDPMNTLISFEGMTVGELYELALENRSDLEQQEMLVTAAKKRVQSIKAMYYPRLNAFYNYNTFFTSLDDRSLREQLLKIYPQNTLGLNLSIPIFNNFQTRLDVGRRKVAYQNQILQKESVDRKVYQEVKLAYQNYRAAVLNEQNTQVQVLAAEEAQNAVSERFRLGLSNFVDLSTANQQLVAAQADQAQAVFTLYFQEVLMKHALGTLDVME</sequence>
<evidence type="ECO:0000313" key="9">
    <source>
        <dbReference type="EMBL" id="MBB6327560.1"/>
    </source>
</evidence>